<evidence type="ECO:0000259" key="3">
    <source>
        <dbReference type="PROSITE" id="PS00624"/>
    </source>
</evidence>
<dbReference type="PROSITE" id="PS00624">
    <property type="entry name" value="GMC_OXRED_2"/>
    <property type="match status" value="1"/>
</dbReference>
<dbReference type="InterPro" id="IPR036188">
    <property type="entry name" value="FAD/NAD-bd_sf"/>
</dbReference>
<dbReference type="SUPFAM" id="SSF51905">
    <property type="entry name" value="FAD/NAD(P)-binding domain"/>
    <property type="match status" value="1"/>
</dbReference>
<dbReference type="Pfam" id="PF05199">
    <property type="entry name" value="GMC_oxred_C"/>
    <property type="match status" value="1"/>
</dbReference>
<dbReference type="InterPro" id="IPR000172">
    <property type="entry name" value="GMC_OxRdtase_N"/>
</dbReference>
<dbReference type="PIRSF" id="PIRSF000137">
    <property type="entry name" value="Alcohol_oxidase"/>
    <property type="match status" value="1"/>
</dbReference>
<comment type="similarity">
    <text evidence="1">Belongs to the GMC oxidoreductase family.</text>
</comment>
<dbReference type="GO" id="GO:0016614">
    <property type="term" value="F:oxidoreductase activity, acting on CH-OH group of donors"/>
    <property type="evidence" value="ECO:0007669"/>
    <property type="project" value="InterPro"/>
</dbReference>
<evidence type="ECO:0000256" key="2">
    <source>
        <dbReference type="PIRSR" id="PIRSR000137-2"/>
    </source>
</evidence>
<accession>A0AAN8S3L8</accession>
<feature type="binding site" evidence="2">
    <location>
        <position position="182"/>
    </location>
    <ligand>
        <name>FAD</name>
        <dbReference type="ChEBI" id="CHEBI:57692"/>
    </ligand>
</feature>
<dbReference type="PANTHER" id="PTHR11552:SF154">
    <property type="entry name" value="FI04917P"/>
    <property type="match status" value="1"/>
</dbReference>
<dbReference type="InterPro" id="IPR007867">
    <property type="entry name" value="GMC_OxRtase_C"/>
</dbReference>
<proteinExistence type="inferred from homology"/>
<name>A0AAN8S3L8_POLSC</name>
<comment type="cofactor">
    <cofactor evidence="2">
        <name>FAD</name>
        <dbReference type="ChEBI" id="CHEBI:57692"/>
    </cofactor>
</comment>
<keyword evidence="2" id="KW-0274">FAD</keyword>
<dbReference type="Gene3D" id="3.50.50.60">
    <property type="entry name" value="FAD/NAD(P)-binding domain"/>
    <property type="match status" value="1"/>
</dbReference>
<evidence type="ECO:0000313" key="5">
    <source>
        <dbReference type="Proteomes" id="UP001372834"/>
    </source>
</evidence>
<dbReference type="Gene3D" id="3.30.560.10">
    <property type="entry name" value="Glucose Oxidase, domain 3"/>
    <property type="match status" value="1"/>
</dbReference>
<dbReference type="AlphaFoldDB" id="A0AAN8S3L8"/>
<keyword evidence="2" id="KW-0285">Flavoprotein</keyword>
<sequence length="665" mass="75312">MSWVPRDMVTLCHENDQFTTCAPAFFIFMSLITRYFSQSRDTTFISPAADNYVLYNSYFNSLNLDDAAYEHLNYEKTIENDLYERHWSSSQTTSQNGVEEFDFIVVGAGSAGCVVANRLTEIGHWKVLLLEAGIEEPKVAEVPSFAPILQRSNIDWNYMTQPQKHACLSRPNRGCYWGRGRVMGGSSTINYMMYVRGNSRDYDHWEELGNYHWSYDDVLPFFKKAEKNTNLDIVHRNPEYHGEHGYQFVGRFPYLDSNVMSLVSGWNELGLPNVDVNVEGTQLGVMKLQMTQHDGRRVSTNSAYIRPIRQHRKNLVIKTQAQALRVLINAEKRAYGVEYLQNNFVKVATARKEVIVSGGSLNSPKLLMLSGIGPKDYLDQFGINNMADLMVGHNLQDHVTFDGLNFEIFNESATLKEVHDQISDLYEFLNTGKGPLTSTGTLSCGVFVKSSYEYRHGYPDIQYAFEGVNIQNFYTEPSRADEYNTSPLAYYNGINIRPILLAPRSRGFLGLNRSDPILGSPEMDPMYFSHQPDLAILEEAIQIALGLLETDAMRSIGARLVDIPLPACQHVPFATQEYWTCVVTQYTATIFHPAGTCKMGPEFDPDAVVDPELRVYGIRGLRVIDASIMPRVVRGNTNAPTIMIGEKGADMIKRHWGIHEPLFTY</sequence>
<reference evidence="4 5" key="1">
    <citation type="submission" date="2023-10" db="EMBL/GenBank/DDBJ databases">
        <title>Genomes of two closely related lineages of the louse Polyplax serrata with different host specificities.</title>
        <authorList>
            <person name="Martinu J."/>
            <person name="Tarabai H."/>
            <person name="Stefka J."/>
            <person name="Hypsa V."/>
        </authorList>
    </citation>
    <scope>NUCLEOTIDE SEQUENCE [LARGE SCALE GENOMIC DNA]</scope>
    <source>
        <strain evidence="4">HR10_N</strain>
    </source>
</reference>
<comment type="caution">
    <text evidence="4">The sequence shown here is derived from an EMBL/GenBank/DDBJ whole genome shotgun (WGS) entry which is preliminary data.</text>
</comment>
<dbReference type="EMBL" id="JAWJWE010000009">
    <property type="protein sequence ID" value="KAK6631156.1"/>
    <property type="molecule type" value="Genomic_DNA"/>
</dbReference>
<evidence type="ECO:0000256" key="1">
    <source>
        <dbReference type="ARBA" id="ARBA00010790"/>
    </source>
</evidence>
<dbReference type="Proteomes" id="UP001372834">
    <property type="component" value="Unassembled WGS sequence"/>
</dbReference>
<gene>
    <name evidence="4" type="ORF">RUM43_014252</name>
</gene>
<dbReference type="PANTHER" id="PTHR11552">
    <property type="entry name" value="GLUCOSE-METHANOL-CHOLINE GMC OXIDOREDUCTASE"/>
    <property type="match status" value="1"/>
</dbReference>
<dbReference type="Pfam" id="PF00732">
    <property type="entry name" value="GMC_oxred_N"/>
    <property type="match status" value="1"/>
</dbReference>
<evidence type="ECO:0000313" key="4">
    <source>
        <dbReference type="EMBL" id="KAK6631156.1"/>
    </source>
</evidence>
<dbReference type="GO" id="GO:0050660">
    <property type="term" value="F:flavin adenine dinucleotide binding"/>
    <property type="evidence" value="ECO:0007669"/>
    <property type="project" value="InterPro"/>
</dbReference>
<dbReference type="SUPFAM" id="SSF54373">
    <property type="entry name" value="FAD-linked reductases, C-terminal domain"/>
    <property type="match status" value="1"/>
</dbReference>
<organism evidence="4 5">
    <name type="scientific">Polyplax serrata</name>
    <name type="common">Common mouse louse</name>
    <dbReference type="NCBI Taxonomy" id="468196"/>
    <lineage>
        <taxon>Eukaryota</taxon>
        <taxon>Metazoa</taxon>
        <taxon>Ecdysozoa</taxon>
        <taxon>Arthropoda</taxon>
        <taxon>Hexapoda</taxon>
        <taxon>Insecta</taxon>
        <taxon>Pterygota</taxon>
        <taxon>Neoptera</taxon>
        <taxon>Paraneoptera</taxon>
        <taxon>Psocodea</taxon>
        <taxon>Troctomorpha</taxon>
        <taxon>Phthiraptera</taxon>
        <taxon>Anoplura</taxon>
        <taxon>Polyplacidae</taxon>
        <taxon>Polyplax</taxon>
    </lineage>
</organism>
<dbReference type="InterPro" id="IPR012132">
    <property type="entry name" value="GMC_OxRdtase"/>
</dbReference>
<feature type="domain" description="Glucose-methanol-choline oxidoreductase N-terminal" evidence="3">
    <location>
        <begin position="359"/>
        <end position="373"/>
    </location>
</feature>
<protein>
    <recommendedName>
        <fullName evidence="3">Glucose-methanol-choline oxidoreductase N-terminal domain-containing protein</fullName>
    </recommendedName>
</protein>